<evidence type="ECO:0000259" key="7">
    <source>
        <dbReference type="PROSITE" id="PS50112"/>
    </source>
</evidence>
<dbReference type="CDD" id="cd00082">
    <property type="entry name" value="HisKA"/>
    <property type="match status" value="1"/>
</dbReference>
<dbReference type="InterPro" id="IPR036097">
    <property type="entry name" value="HisK_dim/P_sf"/>
</dbReference>
<dbReference type="EMBL" id="RBSL01000487">
    <property type="protein sequence ID" value="RMS19279.1"/>
    <property type="molecule type" value="Genomic_DNA"/>
</dbReference>
<keyword evidence="5" id="KW-0472">Membrane</keyword>
<dbReference type="InterPro" id="IPR003661">
    <property type="entry name" value="HisK_dim/P_dom"/>
</dbReference>
<comment type="caution">
    <text evidence="9">The sequence shown here is derived from an EMBL/GenBank/DDBJ whole genome shotgun (WGS) entry which is preliminary data.</text>
</comment>
<dbReference type="PROSITE" id="PS50109">
    <property type="entry name" value="HIS_KIN"/>
    <property type="match status" value="1"/>
</dbReference>
<dbReference type="PANTHER" id="PTHR43065:SF42">
    <property type="entry name" value="TWO-COMPONENT SENSOR PPRA"/>
    <property type="match status" value="1"/>
</dbReference>
<dbReference type="Gene3D" id="3.30.565.10">
    <property type="entry name" value="Histidine kinase-like ATPase, C-terminal domain"/>
    <property type="match status" value="1"/>
</dbReference>
<dbReference type="NCBIfam" id="TIGR00229">
    <property type="entry name" value="sensory_box"/>
    <property type="match status" value="1"/>
</dbReference>
<dbReference type="SUPFAM" id="SSF55874">
    <property type="entry name" value="ATPase domain of HSP90 chaperone/DNA topoisomerase II/histidine kinase"/>
    <property type="match status" value="1"/>
</dbReference>
<dbReference type="GO" id="GO:0000155">
    <property type="term" value="F:phosphorelay sensor kinase activity"/>
    <property type="evidence" value="ECO:0007669"/>
    <property type="project" value="InterPro"/>
</dbReference>
<dbReference type="InterPro" id="IPR005467">
    <property type="entry name" value="His_kinase_dom"/>
</dbReference>
<evidence type="ECO:0000313" key="10">
    <source>
        <dbReference type="Proteomes" id="UP000269801"/>
    </source>
</evidence>
<dbReference type="InterPro" id="IPR001610">
    <property type="entry name" value="PAC"/>
</dbReference>
<feature type="domain" description="Histidine kinase" evidence="6">
    <location>
        <begin position="869"/>
        <end position="1089"/>
    </location>
</feature>
<evidence type="ECO:0000256" key="2">
    <source>
        <dbReference type="ARBA" id="ARBA00012438"/>
    </source>
</evidence>
<dbReference type="InterPro" id="IPR013656">
    <property type="entry name" value="PAS_4"/>
</dbReference>
<dbReference type="SMART" id="SM00086">
    <property type="entry name" value="PAC"/>
    <property type="match status" value="3"/>
</dbReference>
<dbReference type="Proteomes" id="UP000269801">
    <property type="component" value="Unassembled WGS sequence"/>
</dbReference>
<dbReference type="Pfam" id="PF08448">
    <property type="entry name" value="PAS_4"/>
    <property type="match status" value="1"/>
</dbReference>
<dbReference type="Gene3D" id="3.30.450.20">
    <property type="entry name" value="PAS domain"/>
    <property type="match status" value="3"/>
</dbReference>
<feature type="domain" description="PAC" evidence="8">
    <location>
        <begin position="678"/>
        <end position="730"/>
    </location>
</feature>
<dbReference type="AlphaFoldDB" id="A0A3M5B1W6"/>
<dbReference type="InterPro" id="IPR004358">
    <property type="entry name" value="Sig_transdc_His_kin-like_C"/>
</dbReference>
<dbReference type="PROSITE" id="PS50113">
    <property type="entry name" value="PAC"/>
    <property type="match status" value="1"/>
</dbReference>
<dbReference type="SUPFAM" id="SSF55785">
    <property type="entry name" value="PYP-like sensor domain (PAS domain)"/>
    <property type="match status" value="3"/>
</dbReference>
<evidence type="ECO:0000256" key="5">
    <source>
        <dbReference type="SAM" id="Phobius"/>
    </source>
</evidence>
<dbReference type="InterPro" id="IPR013655">
    <property type="entry name" value="PAS_fold_3"/>
</dbReference>
<dbReference type="Gene3D" id="1.10.287.130">
    <property type="match status" value="1"/>
</dbReference>
<dbReference type="Pfam" id="PF02518">
    <property type="entry name" value="HATPase_c"/>
    <property type="match status" value="1"/>
</dbReference>
<protein>
    <recommendedName>
        <fullName evidence="2">histidine kinase</fullName>
        <ecNumber evidence="2">2.7.13.3</ecNumber>
    </recommendedName>
</protein>
<dbReference type="SMART" id="SM00388">
    <property type="entry name" value="HisKA"/>
    <property type="match status" value="1"/>
</dbReference>
<evidence type="ECO:0000313" key="9">
    <source>
        <dbReference type="EMBL" id="RMS19279.1"/>
    </source>
</evidence>
<accession>A0A3M5B1W6</accession>
<keyword evidence="4 9" id="KW-0808">Transferase</keyword>
<dbReference type="Pfam" id="PF08447">
    <property type="entry name" value="PAS_3"/>
    <property type="match status" value="1"/>
</dbReference>
<proteinExistence type="predicted"/>
<dbReference type="CDD" id="cd00130">
    <property type="entry name" value="PAS"/>
    <property type="match status" value="2"/>
</dbReference>
<dbReference type="InterPro" id="IPR012495">
    <property type="entry name" value="TadE-like_dom"/>
</dbReference>
<dbReference type="InterPro" id="IPR000700">
    <property type="entry name" value="PAS-assoc_C"/>
</dbReference>
<keyword evidence="5" id="KW-0812">Transmembrane</keyword>
<evidence type="ECO:0000256" key="4">
    <source>
        <dbReference type="ARBA" id="ARBA00022777"/>
    </source>
</evidence>
<dbReference type="Pfam" id="PF07811">
    <property type="entry name" value="TadE"/>
    <property type="match status" value="1"/>
</dbReference>
<comment type="catalytic activity">
    <reaction evidence="1">
        <text>ATP + protein L-histidine = ADP + protein N-phospho-L-histidine.</text>
        <dbReference type="EC" id="2.7.13.3"/>
    </reaction>
</comment>
<dbReference type="InterPro" id="IPR003594">
    <property type="entry name" value="HATPase_dom"/>
</dbReference>
<evidence type="ECO:0000256" key="3">
    <source>
        <dbReference type="ARBA" id="ARBA00022553"/>
    </source>
</evidence>
<keyword evidence="5" id="KW-1133">Transmembrane helix</keyword>
<dbReference type="SMART" id="SM00387">
    <property type="entry name" value="HATPase_c"/>
    <property type="match status" value="1"/>
</dbReference>
<dbReference type="InterPro" id="IPR036890">
    <property type="entry name" value="HATPase_C_sf"/>
</dbReference>
<evidence type="ECO:0000259" key="6">
    <source>
        <dbReference type="PROSITE" id="PS50109"/>
    </source>
</evidence>
<evidence type="ECO:0000259" key="8">
    <source>
        <dbReference type="PROSITE" id="PS50113"/>
    </source>
</evidence>
<keyword evidence="3" id="KW-0597">Phosphoprotein</keyword>
<organism evidence="9 10">
    <name type="scientific">Pseudomonas savastanoi</name>
    <name type="common">Pseudomonas syringae pv. savastanoi</name>
    <dbReference type="NCBI Taxonomy" id="29438"/>
    <lineage>
        <taxon>Bacteria</taxon>
        <taxon>Pseudomonadati</taxon>
        <taxon>Pseudomonadota</taxon>
        <taxon>Gammaproteobacteria</taxon>
        <taxon>Pseudomonadales</taxon>
        <taxon>Pseudomonadaceae</taxon>
        <taxon>Pseudomonas</taxon>
    </lineage>
</organism>
<evidence type="ECO:0000256" key="1">
    <source>
        <dbReference type="ARBA" id="ARBA00000085"/>
    </source>
</evidence>
<feature type="domain" description="PAS" evidence="7">
    <location>
        <begin position="603"/>
        <end position="676"/>
    </location>
</feature>
<dbReference type="PRINTS" id="PR00344">
    <property type="entry name" value="BCTRLSENSOR"/>
</dbReference>
<dbReference type="SUPFAM" id="SSF47384">
    <property type="entry name" value="Homodimeric domain of signal transducing histidine kinase"/>
    <property type="match status" value="1"/>
</dbReference>
<name>A0A3M5B1W6_PSESS</name>
<dbReference type="InterPro" id="IPR035965">
    <property type="entry name" value="PAS-like_dom_sf"/>
</dbReference>
<gene>
    <name evidence="9" type="ORF">ALP70_04407</name>
</gene>
<reference evidence="9 10" key="1">
    <citation type="submission" date="2018-08" db="EMBL/GenBank/DDBJ databases">
        <title>Recombination of ecologically and evolutionarily significant loci maintains genetic cohesion in the Pseudomonas syringae species complex.</title>
        <authorList>
            <person name="Dillon M."/>
            <person name="Thakur S."/>
            <person name="Almeida R.N.D."/>
            <person name="Weir B.S."/>
            <person name="Guttman D.S."/>
        </authorList>
    </citation>
    <scope>NUCLEOTIDE SEQUENCE [LARGE SCALE GENOMIC DNA]</scope>
    <source>
        <strain evidence="9 10">ICMP 13685</strain>
    </source>
</reference>
<dbReference type="SMART" id="SM00091">
    <property type="entry name" value="PAS"/>
    <property type="match status" value="3"/>
</dbReference>
<keyword evidence="4 9" id="KW-0418">Kinase</keyword>
<dbReference type="PANTHER" id="PTHR43065">
    <property type="entry name" value="SENSOR HISTIDINE KINASE"/>
    <property type="match status" value="1"/>
</dbReference>
<dbReference type="InterPro" id="IPR000014">
    <property type="entry name" value="PAS"/>
</dbReference>
<sequence>MLFSGKNLCSVEAVNVRVDVDMKTVLQHALPHRQQGAAAIEFAAVFVVFFAVFYGVVSYSLPLLMMQSFNAAASEAVRRSVALSPTVSGYNTLLVSQAQSVVMNQLSWMPPALGFNASYTNVTYTAGVLTVTIQYPKTRLTQVLPLLTLPGIGRSRACRPTLLHKRVCNLPLEKNRLSRWLGRGEAPPVSQAVPVSSEPGPVGVDLYVLLDDEGRIQSISPQLLARLGIAAPLSAAQRLMNLLLPNSALVIEGVPHDWLGHMLDLDFKSADAHTLHARGWVQAHGKGWLLQLLDISDLMEEASAARSRQQCLRFAGQMAERVRVCNVDRLTAVVTEQLEELAQLWRVPCLALVLPEVSGAGWRVYCQYSAHTAPELWQVGQRLGNALDRFDANITHQLRFGGGVDQGPLQSAFGNADGFLIPHSRDNVAKAWLMFGFYNPQQQAPDLGEREWLNLCSALAGPVLFRLSEQHNRHHVERLAVLQDLLGTGWWELMPARDEILLAPQLARSLRLGDRVESLSRQDWLALIHPADRQELSSRLAQLRDKGTPLLLCVRLAQSDPAQETLWYRIQGQALISGQVQRVLGFMLDVSDIKNQETEAAAAHARLDNLIASSPAVIYVQRYDHGNLEPTFFSDSLTPLLGWTLADCVDGQLAEYIHPEDRDIWFERNRQLLRGGVVSRRYRLRNKNGHYHWLLDEARLLRDDLGMPVEAVGLWLDVTEATLAAEHVRQSEERYRILVEDSPAMICRYSPDLVLSFGNRPLANYMECTPEQLTGINLGDWLSDEQREAFIRRIGQLTPQAPVSTEEICIELPGREYAWLVWADRGIFDEHGTLVEVQAVGRDNTDVRRSRMQLNQSAKMATLGEMSTGLAHEINQPLNVMRMAVVNVLKRLGRGDVDIEYLTEKLNRIDTQVQRAARVVDHMRVFGRRSEVEERLFDPAQAVEGTLSMLAEGMKGKGVQLRVGTMIEDVQVRGHVDQLEQVLINLMVNARDALLSRREKDRDFEPWISVEAERDENIIRLAVQDNGGGIDPRLLERIFEPFFTTKPVGVGTGLGLSVSYGIVDQMGGQLSVGNVGEGARFQIELPIFNAG</sequence>
<feature type="transmembrane region" description="Helical" evidence="5">
    <location>
        <begin position="42"/>
        <end position="61"/>
    </location>
</feature>
<dbReference type="EC" id="2.7.13.3" evidence="2"/>
<dbReference type="PROSITE" id="PS50112">
    <property type="entry name" value="PAS"/>
    <property type="match status" value="1"/>
</dbReference>